<feature type="non-terminal residue" evidence="2">
    <location>
        <position position="75"/>
    </location>
</feature>
<proteinExistence type="predicted"/>
<accession>A0ABN8II01</accession>
<protein>
    <submittedName>
        <fullName evidence="2">Uncharacterized protein</fullName>
    </submittedName>
</protein>
<reference evidence="2" key="1">
    <citation type="submission" date="2022-03" db="EMBL/GenBank/DDBJ databases">
        <authorList>
            <person name="Martin H S."/>
        </authorList>
    </citation>
    <scope>NUCLEOTIDE SEQUENCE</scope>
</reference>
<evidence type="ECO:0000313" key="3">
    <source>
        <dbReference type="Proteomes" id="UP000837857"/>
    </source>
</evidence>
<dbReference type="EMBL" id="OW152837">
    <property type="protein sequence ID" value="CAH2057914.1"/>
    <property type="molecule type" value="Genomic_DNA"/>
</dbReference>
<feature type="region of interest" description="Disordered" evidence="1">
    <location>
        <begin position="48"/>
        <end position="75"/>
    </location>
</feature>
<dbReference type="Proteomes" id="UP000837857">
    <property type="component" value="Chromosome 25"/>
</dbReference>
<organism evidence="2 3">
    <name type="scientific">Iphiclides podalirius</name>
    <name type="common">scarce swallowtail</name>
    <dbReference type="NCBI Taxonomy" id="110791"/>
    <lineage>
        <taxon>Eukaryota</taxon>
        <taxon>Metazoa</taxon>
        <taxon>Ecdysozoa</taxon>
        <taxon>Arthropoda</taxon>
        <taxon>Hexapoda</taxon>
        <taxon>Insecta</taxon>
        <taxon>Pterygota</taxon>
        <taxon>Neoptera</taxon>
        <taxon>Endopterygota</taxon>
        <taxon>Lepidoptera</taxon>
        <taxon>Glossata</taxon>
        <taxon>Ditrysia</taxon>
        <taxon>Papilionoidea</taxon>
        <taxon>Papilionidae</taxon>
        <taxon>Papilioninae</taxon>
        <taxon>Iphiclides</taxon>
    </lineage>
</organism>
<evidence type="ECO:0000313" key="2">
    <source>
        <dbReference type="EMBL" id="CAH2057914.1"/>
    </source>
</evidence>
<feature type="compositionally biased region" description="Basic and acidic residues" evidence="1">
    <location>
        <begin position="48"/>
        <end position="63"/>
    </location>
</feature>
<sequence>MRGSPQTSKNDPDHPDKVAWIAGLVQSRCEQLALITYQIAEADGHRAVAASRPRESKQVDSQKTRSSAVPVMTSP</sequence>
<feature type="compositionally biased region" description="Polar residues" evidence="1">
    <location>
        <begin position="64"/>
        <end position="75"/>
    </location>
</feature>
<name>A0ABN8II01_9NEOP</name>
<keyword evidence="3" id="KW-1185">Reference proteome</keyword>
<evidence type="ECO:0000256" key="1">
    <source>
        <dbReference type="SAM" id="MobiDB-lite"/>
    </source>
</evidence>
<gene>
    <name evidence="2" type="ORF">IPOD504_LOCUS10360</name>
</gene>